<dbReference type="InterPro" id="IPR011989">
    <property type="entry name" value="ARM-like"/>
</dbReference>
<dbReference type="Gene3D" id="1.25.10.10">
    <property type="entry name" value="Leucine-rich Repeat Variant"/>
    <property type="match status" value="1"/>
</dbReference>
<dbReference type="InterPro" id="IPR016024">
    <property type="entry name" value="ARM-type_fold"/>
</dbReference>
<proteinExistence type="predicted"/>
<protein>
    <submittedName>
        <fullName evidence="1">Uncharacterized protein</fullName>
    </submittedName>
</protein>
<evidence type="ECO:0000313" key="2">
    <source>
        <dbReference type="Proteomes" id="UP000663879"/>
    </source>
</evidence>
<dbReference type="AlphaFoldDB" id="A0A813QQL8"/>
<evidence type="ECO:0000313" key="1">
    <source>
        <dbReference type="EMBL" id="CAF0771901.1"/>
    </source>
</evidence>
<dbReference type="SUPFAM" id="SSF48371">
    <property type="entry name" value="ARM repeat"/>
    <property type="match status" value="1"/>
</dbReference>
<organism evidence="1 2">
    <name type="scientific">Brachionus calyciflorus</name>
    <dbReference type="NCBI Taxonomy" id="104777"/>
    <lineage>
        <taxon>Eukaryota</taxon>
        <taxon>Metazoa</taxon>
        <taxon>Spiralia</taxon>
        <taxon>Gnathifera</taxon>
        <taxon>Rotifera</taxon>
        <taxon>Eurotatoria</taxon>
        <taxon>Monogononta</taxon>
        <taxon>Pseudotrocha</taxon>
        <taxon>Ploima</taxon>
        <taxon>Brachionidae</taxon>
        <taxon>Brachionus</taxon>
    </lineage>
</organism>
<dbReference type="Proteomes" id="UP000663879">
    <property type="component" value="Unassembled WGS sequence"/>
</dbReference>
<comment type="caution">
    <text evidence="1">The sequence shown here is derived from an EMBL/GenBank/DDBJ whole genome shotgun (WGS) entry which is preliminary data.</text>
</comment>
<accession>A0A813QQL8</accession>
<sequence>MNNKVDQVFSLASVYNSRNLELNSHIILNLTKCNISLSTLTEDSCQSLKSVLIGIIYEEWFELFESNYSQNFSLKDKSHLNEIINTRMNSRRMAQEAFQNILRLKKDSKIESLYRKILFIFEFNNSLILKITNNLFNKIDLSLDPILIENLKNKLIELHEEEDYNLIIELGGFFSICELIEIINIFKLVNFDLLNQVIITSLKIINNLIKNLQNFTRRWFLIALKNCLNRLEFISLTTILLNNISKYDPNSIIQLDLSELYITLLIEKLNLFDLSTLKSVLIMLNNLSLVYPNKSKISMKLSIDFLSLILKNPDEKIQELILRLIKSVSNEIRQEMCVDLIRILVETFLKSSNICLVCITCEILWLLSRKLDKSGHEELISLEIDSKLKLLINSTNPLISTSSLAILKNLYSSTQFISSRLNSSLDLHELISSPSRLSMTSSVHSTSSSSSSSVILTSRYKKQVLDDENELVKKLNLSSESSESITSTESSSSNDTYYLNDSDKSIDDIPEKVIQIQFEEIKCKSIIKNEQSYQKPAPKHVTFNMENNDEIYIEIDANISNGSLNKQNNLIDLNFKSESVVYLNFLNRSRRYQEKKETTRQKCDSISPIRDSKFIKSSKLNISDQNNSKSENFPLEPVNLNATDVCFNLKREHNENMIVKNFQTNSNKLVGLVRPLKA</sequence>
<dbReference type="OrthoDB" id="10512985at2759"/>
<reference evidence="1" key="1">
    <citation type="submission" date="2021-02" db="EMBL/GenBank/DDBJ databases">
        <authorList>
            <person name="Nowell W R."/>
        </authorList>
    </citation>
    <scope>NUCLEOTIDE SEQUENCE</scope>
    <source>
        <strain evidence="1">Ploen Becks lab</strain>
    </source>
</reference>
<name>A0A813QQL8_9BILA</name>
<dbReference type="EMBL" id="CAJNOC010000522">
    <property type="protein sequence ID" value="CAF0771901.1"/>
    <property type="molecule type" value="Genomic_DNA"/>
</dbReference>
<gene>
    <name evidence="1" type="ORF">OXX778_LOCUS4996</name>
</gene>
<keyword evidence="2" id="KW-1185">Reference proteome</keyword>